<evidence type="ECO:0000256" key="6">
    <source>
        <dbReference type="ARBA" id="ARBA00022679"/>
    </source>
</evidence>
<keyword evidence="7 18" id="KW-0548">Nucleotidyltransferase</keyword>
<keyword evidence="19" id="KW-1185">Reference proteome</keyword>
<dbReference type="EMBL" id="CM001466">
    <property type="protein sequence ID" value="EHY91251.1"/>
    <property type="molecule type" value="Genomic_DNA"/>
</dbReference>
<keyword evidence="10" id="KW-0408">Iron</keyword>
<name>H8G5X4_9PSEU</name>
<evidence type="ECO:0000259" key="16">
    <source>
        <dbReference type="Pfam" id="PF01087"/>
    </source>
</evidence>
<comment type="cofactor">
    <cofactor evidence="15">
        <name>Zn(2+)</name>
        <dbReference type="ChEBI" id="CHEBI:29105"/>
    </cofactor>
    <text evidence="15">Binds 1 zinc ion per subunit.</text>
</comment>
<feature type="binding site" evidence="15">
    <location>
        <position position="73"/>
    </location>
    <ligand>
        <name>Zn(2+)</name>
        <dbReference type="ChEBI" id="CHEBI:29105"/>
    </ligand>
</feature>
<evidence type="ECO:0000313" key="19">
    <source>
        <dbReference type="Proteomes" id="UP000004705"/>
    </source>
</evidence>
<dbReference type="EC" id="2.7.7.12" evidence="4 13"/>
<evidence type="ECO:0000256" key="9">
    <source>
        <dbReference type="ARBA" id="ARBA00022833"/>
    </source>
</evidence>
<keyword evidence="9 15" id="KW-0862">Zinc</keyword>
<dbReference type="GO" id="GO:0008270">
    <property type="term" value="F:zinc ion binding"/>
    <property type="evidence" value="ECO:0007669"/>
    <property type="project" value="InterPro"/>
</dbReference>
<dbReference type="Pfam" id="PF01087">
    <property type="entry name" value="GalP_UDP_transf"/>
    <property type="match status" value="1"/>
</dbReference>
<evidence type="ECO:0000313" key="18">
    <source>
        <dbReference type="EMBL" id="EHY91251.1"/>
    </source>
</evidence>
<dbReference type="RefSeq" id="WP_005445148.1">
    <property type="nucleotide sequence ID" value="NZ_CM001466.1"/>
</dbReference>
<feature type="domain" description="Galactose-1-phosphate uridyl transferase C-terminal" evidence="17">
    <location>
        <begin position="209"/>
        <end position="336"/>
    </location>
</feature>
<comment type="similarity">
    <text evidence="3">Belongs to the galactose-1-phosphate uridylyltransferase type 1 family.</text>
</comment>
<keyword evidence="6" id="KW-0808">Transferase</keyword>
<dbReference type="InterPro" id="IPR036265">
    <property type="entry name" value="HIT-like_sf"/>
</dbReference>
<evidence type="ECO:0000256" key="5">
    <source>
        <dbReference type="ARBA" id="ARBA00016340"/>
    </source>
</evidence>
<organism evidence="18 19">
    <name type="scientific">Saccharomonospora azurea NA-128</name>
    <dbReference type="NCBI Taxonomy" id="882081"/>
    <lineage>
        <taxon>Bacteria</taxon>
        <taxon>Bacillati</taxon>
        <taxon>Actinomycetota</taxon>
        <taxon>Actinomycetes</taxon>
        <taxon>Pseudonocardiales</taxon>
        <taxon>Pseudonocardiaceae</taxon>
        <taxon>Saccharomonospora</taxon>
    </lineage>
</organism>
<dbReference type="AlphaFoldDB" id="H8G5X4"/>
<dbReference type="InterPro" id="IPR005850">
    <property type="entry name" value="GalP_Utransf_C"/>
</dbReference>
<dbReference type="Proteomes" id="UP000004705">
    <property type="component" value="Chromosome"/>
</dbReference>
<dbReference type="HOGENOM" id="CLU_029960_1_1_11"/>
<keyword evidence="11" id="KW-0299">Galactose metabolism</keyword>
<feature type="domain" description="Galactose-1-phosphate uridyl transferase N-terminal" evidence="16">
    <location>
        <begin position="39"/>
        <end position="196"/>
    </location>
</feature>
<dbReference type="SUPFAM" id="SSF54197">
    <property type="entry name" value="HIT-like"/>
    <property type="match status" value="2"/>
</dbReference>
<dbReference type="GO" id="GO:0033499">
    <property type="term" value="P:galactose catabolic process via UDP-galactose, Leloir pathway"/>
    <property type="evidence" value="ECO:0007669"/>
    <property type="project" value="TreeGrafter"/>
</dbReference>
<keyword evidence="8 15" id="KW-0479">Metal-binding</keyword>
<evidence type="ECO:0000256" key="3">
    <source>
        <dbReference type="ARBA" id="ARBA00010951"/>
    </source>
</evidence>
<evidence type="ECO:0000256" key="7">
    <source>
        <dbReference type="ARBA" id="ARBA00022695"/>
    </source>
</evidence>
<gene>
    <name evidence="18" type="ORF">SacazDRAFT_04411</name>
</gene>
<dbReference type="FunFam" id="3.30.428.10:FF:000010">
    <property type="entry name" value="Galactose-1-phosphate uridylyltransferase"/>
    <property type="match status" value="1"/>
</dbReference>
<dbReference type="InterPro" id="IPR005849">
    <property type="entry name" value="GalP_Utransf_N"/>
</dbReference>
<evidence type="ECO:0000256" key="10">
    <source>
        <dbReference type="ARBA" id="ARBA00023004"/>
    </source>
</evidence>
<dbReference type="UniPathway" id="UPA00214"/>
<accession>H8G5X4</accession>
<dbReference type="Gene3D" id="3.30.428.10">
    <property type="entry name" value="HIT-like"/>
    <property type="match status" value="2"/>
</dbReference>
<dbReference type="GO" id="GO:0008108">
    <property type="term" value="F:UDP-glucose:hexose-1-phosphate uridylyltransferase activity"/>
    <property type="evidence" value="ECO:0007669"/>
    <property type="project" value="UniProtKB-UniRule"/>
</dbReference>
<dbReference type="InterPro" id="IPR001937">
    <property type="entry name" value="GalP_UDPtransf1"/>
</dbReference>
<reference evidence="18 19" key="1">
    <citation type="journal article" date="2012" name="Stand. Genomic Sci.">
        <title>Genome sequence of the soil bacterium Saccharomonospora azurea type strain (NA-128(T)).</title>
        <authorList>
            <person name="Klenk H.P."/>
            <person name="Held B."/>
            <person name="Lucas S."/>
            <person name="Lapidus A."/>
            <person name="Copeland A."/>
            <person name="Hammon N."/>
            <person name="Pitluck S."/>
            <person name="Goodwin L.A."/>
            <person name="Han C."/>
            <person name="Tapia R."/>
            <person name="Brambilla E.M."/>
            <person name="Potter G."/>
            <person name="Land M."/>
            <person name="Ivanova N."/>
            <person name="Rohde M."/>
            <person name="Goker M."/>
            <person name="Detter J.C."/>
            <person name="Kyrpides N.C."/>
            <person name="Woyke T."/>
        </authorList>
    </citation>
    <scope>NUCLEOTIDE SEQUENCE [LARGE SCALE GENOMIC DNA]</scope>
    <source>
        <strain evidence="18 19">NA-128</strain>
    </source>
</reference>
<evidence type="ECO:0000256" key="8">
    <source>
        <dbReference type="ARBA" id="ARBA00022723"/>
    </source>
</evidence>
<evidence type="ECO:0000256" key="15">
    <source>
        <dbReference type="PIRSR" id="PIRSR000808-3"/>
    </source>
</evidence>
<dbReference type="GO" id="GO:0005737">
    <property type="term" value="C:cytoplasm"/>
    <property type="evidence" value="ECO:0007669"/>
    <property type="project" value="TreeGrafter"/>
</dbReference>
<dbReference type="PANTHER" id="PTHR11943:SF1">
    <property type="entry name" value="GALACTOSE-1-PHOSPHATE URIDYLYLTRANSFERASE"/>
    <property type="match status" value="1"/>
</dbReference>
<keyword evidence="12" id="KW-0119">Carbohydrate metabolism</keyword>
<sequence length="358" mass="40686">MKKTRTTLADGRELLYFATDGETVPAPPDPRELPPVSTASQLRWDPLLGEWVMMASHRQNRTFMPARNDCPLCPSSDGRHTEIPASDYTVAIFENRFPSLSTGAHLDDVDVRHPLVDVRPGVGRCEVVCFTSDHNARFADLSPAQARLVVDAWADRTTELSELDGVEQVFCFESRGREIGVTLPHPHGQIYAYPFVTPRTRRMLDVAREHRARTGRDLHEDILAAERDAGLRVIAETEHWVAFVPAAARWPVEVHLYPLRKVRRIPDLDESERDDFAALYLDVLRRFDRLYDSPLPYISAWHQAPTGDDEDLSRLHLQLFSVRRSADKLKYLAGSESGMDAFITDVLPEDVARRLREV</sequence>
<evidence type="ECO:0000256" key="12">
    <source>
        <dbReference type="ARBA" id="ARBA00023277"/>
    </source>
</evidence>
<dbReference type="CDD" id="cd00608">
    <property type="entry name" value="GalT"/>
    <property type="match status" value="1"/>
</dbReference>
<evidence type="ECO:0000256" key="13">
    <source>
        <dbReference type="NCBIfam" id="TIGR00209"/>
    </source>
</evidence>
<protein>
    <recommendedName>
        <fullName evidence="5 13">Galactose-1-phosphate uridylyltransferase</fullName>
        <ecNumber evidence="4 13">2.7.7.12</ecNumber>
    </recommendedName>
</protein>
<evidence type="ECO:0000256" key="11">
    <source>
        <dbReference type="ARBA" id="ARBA00023144"/>
    </source>
</evidence>
<evidence type="ECO:0000259" key="17">
    <source>
        <dbReference type="Pfam" id="PF02744"/>
    </source>
</evidence>
<evidence type="ECO:0000256" key="4">
    <source>
        <dbReference type="ARBA" id="ARBA00012384"/>
    </source>
</evidence>
<dbReference type="NCBIfam" id="TIGR00209">
    <property type="entry name" value="galT_1"/>
    <property type="match status" value="1"/>
</dbReference>
<dbReference type="PANTHER" id="PTHR11943">
    <property type="entry name" value="GALACTOSE-1-PHOSPHATE URIDYLYLTRANSFERASE"/>
    <property type="match status" value="1"/>
</dbReference>
<proteinExistence type="inferred from homology"/>
<comment type="pathway">
    <text evidence="2">Carbohydrate metabolism; galactose metabolism.</text>
</comment>
<feature type="binding site" evidence="15">
    <location>
        <position position="185"/>
    </location>
    <ligand>
        <name>Zn(2+)</name>
        <dbReference type="ChEBI" id="CHEBI:29105"/>
    </ligand>
</feature>
<feature type="binding site" evidence="15">
    <location>
        <position position="134"/>
    </location>
    <ligand>
        <name>Zn(2+)</name>
        <dbReference type="ChEBI" id="CHEBI:29105"/>
    </ligand>
</feature>
<comment type="catalytic activity">
    <reaction evidence="1">
        <text>alpha-D-galactose 1-phosphate + UDP-alpha-D-glucose = alpha-D-glucose 1-phosphate + UDP-alpha-D-galactose</text>
        <dbReference type="Rhea" id="RHEA:13989"/>
        <dbReference type="ChEBI" id="CHEBI:58336"/>
        <dbReference type="ChEBI" id="CHEBI:58601"/>
        <dbReference type="ChEBI" id="CHEBI:58885"/>
        <dbReference type="ChEBI" id="CHEBI:66914"/>
        <dbReference type="EC" id="2.7.7.12"/>
    </reaction>
</comment>
<evidence type="ECO:0000256" key="1">
    <source>
        <dbReference type="ARBA" id="ARBA00001107"/>
    </source>
</evidence>
<evidence type="ECO:0000256" key="14">
    <source>
        <dbReference type="PIRSR" id="PIRSR000808-1"/>
    </source>
</evidence>
<dbReference type="PIRSF" id="PIRSF000808">
    <property type="entry name" value="GalT"/>
    <property type="match status" value="1"/>
</dbReference>
<dbReference type="Pfam" id="PF02744">
    <property type="entry name" value="GalP_UDP_tr_C"/>
    <property type="match status" value="1"/>
</dbReference>
<feature type="binding site" evidence="15">
    <location>
        <position position="70"/>
    </location>
    <ligand>
        <name>Zn(2+)</name>
        <dbReference type="ChEBI" id="CHEBI:29105"/>
    </ligand>
</feature>
<feature type="active site" description="Tele-UMP-histidine intermediate" evidence="14">
    <location>
        <position position="187"/>
    </location>
</feature>
<dbReference type="OrthoDB" id="9769064at2"/>
<evidence type="ECO:0000256" key="2">
    <source>
        <dbReference type="ARBA" id="ARBA00004947"/>
    </source>
</evidence>